<dbReference type="PANTHER" id="PTHR11771">
    <property type="entry name" value="LIPOXYGENASE"/>
    <property type="match status" value="1"/>
</dbReference>
<dbReference type="Gene3D" id="3.10.450.60">
    <property type="match status" value="1"/>
</dbReference>
<dbReference type="Pfam" id="PF00305">
    <property type="entry name" value="Lipoxygenase"/>
    <property type="match status" value="1"/>
</dbReference>
<reference evidence="4 5" key="2">
    <citation type="submission" date="2018-06" db="EMBL/GenBank/DDBJ databases">
        <title>Metagenomic assembly of (sub)arctic Cyanobacteria and their associated microbiome from non-axenic cultures.</title>
        <authorList>
            <person name="Baurain D."/>
        </authorList>
    </citation>
    <scope>NUCLEOTIDE SEQUENCE [LARGE SCALE GENOMIC DNA]</scope>
    <source>
        <strain evidence="4">ULC066bin1</strain>
    </source>
</reference>
<dbReference type="InterPro" id="IPR000907">
    <property type="entry name" value="LipOase"/>
</dbReference>
<dbReference type="GO" id="GO:0046872">
    <property type="term" value="F:metal ion binding"/>
    <property type="evidence" value="ECO:0007669"/>
    <property type="project" value="UniProtKB-KW"/>
</dbReference>
<evidence type="ECO:0000313" key="5">
    <source>
        <dbReference type="Proteomes" id="UP000249467"/>
    </source>
</evidence>
<evidence type="ECO:0000259" key="3">
    <source>
        <dbReference type="PROSITE" id="PS51393"/>
    </source>
</evidence>
<dbReference type="Gene3D" id="1.20.245.10">
    <property type="entry name" value="Lipoxygenase-1, Domain 5"/>
    <property type="match status" value="1"/>
</dbReference>
<feature type="domain" description="Lipoxygenase" evidence="3">
    <location>
        <begin position="35"/>
        <end position="625"/>
    </location>
</feature>
<evidence type="ECO:0000256" key="1">
    <source>
        <dbReference type="ARBA" id="ARBA00022723"/>
    </source>
</evidence>
<gene>
    <name evidence="4" type="ORF">DCF19_06405</name>
</gene>
<dbReference type="GO" id="GO:0016702">
    <property type="term" value="F:oxidoreductase activity, acting on single donors with incorporation of molecular oxygen, incorporation of two atoms of oxygen"/>
    <property type="evidence" value="ECO:0007669"/>
    <property type="project" value="InterPro"/>
</dbReference>
<comment type="caution">
    <text evidence="4">The sequence shown here is derived from an EMBL/GenBank/DDBJ whole genome shotgun (WGS) entry which is preliminary data.</text>
</comment>
<protein>
    <submittedName>
        <fullName evidence="4">Lipoxygenase</fullName>
    </submittedName>
</protein>
<accession>A0A2W4YHZ1</accession>
<dbReference type="PROSITE" id="PS51393">
    <property type="entry name" value="LIPOXYGENASE_3"/>
    <property type="match status" value="1"/>
</dbReference>
<keyword evidence="2" id="KW-0560">Oxidoreductase</keyword>
<evidence type="ECO:0000256" key="2">
    <source>
        <dbReference type="ARBA" id="ARBA00023002"/>
    </source>
</evidence>
<sequence length="625" mass="69293">MVFSLLSGVAKTLNFVASKLKDLADWISRRSPSSKYPLLPQNDPEIKQRQSFLDNARQLYQYNYTYIDSLPLVETVPTNERFSLSWGLLVGKAAIKVLLNERANPLLLEAGKQTSKAKQQDFSKRLLEASVAQSESALLELLEDLPTVLETPPSELEGVNIEEYNNLFWVIPLPSISQNYTSNKEFARLRVAGFNPLVIQRITALDARFPLTEAQFQKVLPNDSLAVAGAEGRLYLADYAELEAIVGGTFPTGEQKYINAPLALFAIPQGEKSLTPIAIQLGQDPNTHPIFLHQVGDEPNWLIAKTVVQIADANHHQLISHLGRTHLFVEPFVIATNRQLASNHPLYILLKPHFQGTLAINDAAQSKLVSAGGGVDSLLAGTIESARAVSVHGVKTYKFEDALLPKALKKRGVDDPNLLPDYPYRDDALLVWEAIATWVKNYLSIYYFNDEDVIRDTELQAWAKEIIANDGGRATSFGENGQIRTLSYLADALTAVIFTGSAQHAAVNFPQGDLIVYTPAIPLAGYTPAPTQTTGATEADFFSLLPPIEQAKGQLKLTYILGSVYYTTLGEYGDGYFTDDRIEKPLRDFQDNLKAIESEIKSRNEKRVADYNYLKPSRIPQSINI</sequence>
<dbReference type="GO" id="GO:0034440">
    <property type="term" value="P:lipid oxidation"/>
    <property type="evidence" value="ECO:0007669"/>
    <property type="project" value="InterPro"/>
</dbReference>
<evidence type="ECO:0000313" key="4">
    <source>
        <dbReference type="EMBL" id="PZO42668.1"/>
    </source>
</evidence>
<organism evidence="4 5">
    <name type="scientific">Pseudanabaena frigida</name>
    <dbReference type="NCBI Taxonomy" id="945775"/>
    <lineage>
        <taxon>Bacteria</taxon>
        <taxon>Bacillati</taxon>
        <taxon>Cyanobacteriota</taxon>
        <taxon>Cyanophyceae</taxon>
        <taxon>Pseudanabaenales</taxon>
        <taxon>Pseudanabaenaceae</taxon>
        <taxon>Pseudanabaena</taxon>
    </lineage>
</organism>
<dbReference type="InterPro" id="IPR036226">
    <property type="entry name" value="LipOase_C_sf"/>
</dbReference>
<dbReference type="InterPro" id="IPR013819">
    <property type="entry name" value="LipOase_C"/>
</dbReference>
<name>A0A2W4YHZ1_9CYAN</name>
<dbReference type="PRINTS" id="PR00087">
    <property type="entry name" value="LIPOXYGENASE"/>
</dbReference>
<dbReference type="AlphaFoldDB" id="A0A2W4YHZ1"/>
<keyword evidence="1" id="KW-0479">Metal-binding</keyword>
<dbReference type="SUPFAM" id="SSF48484">
    <property type="entry name" value="Lipoxigenase"/>
    <property type="match status" value="1"/>
</dbReference>
<dbReference type="EMBL" id="QBML01000006">
    <property type="protein sequence ID" value="PZO42668.1"/>
    <property type="molecule type" value="Genomic_DNA"/>
</dbReference>
<reference evidence="4 5" key="1">
    <citation type="submission" date="2018-04" db="EMBL/GenBank/DDBJ databases">
        <authorList>
            <person name="Go L.Y."/>
            <person name="Mitchell J.A."/>
        </authorList>
    </citation>
    <scope>NUCLEOTIDE SEQUENCE [LARGE SCALE GENOMIC DNA]</scope>
    <source>
        <strain evidence="4">ULC066bin1</strain>
    </source>
</reference>
<dbReference type="Proteomes" id="UP000249467">
    <property type="component" value="Unassembled WGS sequence"/>
</dbReference>
<dbReference type="SMR" id="A0A2W4YHZ1"/>
<proteinExistence type="predicted"/>